<dbReference type="AlphaFoldDB" id="A0A9K3GKV2"/>
<dbReference type="Pfam" id="PF00076">
    <property type="entry name" value="RRM_1"/>
    <property type="match status" value="1"/>
</dbReference>
<dbReference type="PANTHER" id="PTHR48024">
    <property type="entry name" value="GEO13361P1-RELATED"/>
    <property type="match status" value="1"/>
</dbReference>
<protein>
    <recommendedName>
        <fullName evidence="4">RRM domain-containing protein</fullName>
    </recommendedName>
</protein>
<feature type="domain" description="RRM" evidence="4">
    <location>
        <begin position="33"/>
        <end position="113"/>
    </location>
</feature>
<feature type="compositionally biased region" description="Basic residues" evidence="3">
    <location>
        <begin position="123"/>
        <end position="138"/>
    </location>
</feature>
<evidence type="ECO:0000256" key="3">
    <source>
        <dbReference type="SAM" id="MobiDB-lite"/>
    </source>
</evidence>
<dbReference type="EMBL" id="BDIP01002645">
    <property type="protein sequence ID" value="GIQ86607.1"/>
    <property type="molecule type" value="Genomic_DNA"/>
</dbReference>
<dbReference type="InterPro" id="IPR035979">
    <property type="entry name" value="RBD_domain_sf"/>
</dbReference>
<dbReference type="SMART" id="SM00360">
    <property type="entry name" value="RRM"/>
    <property type="match status" value="1"/>
</dbReference>
<accession>A0A9K3GKV2</accession>
<evidence type="ECO:0000313" key="6">
    <source>
        <dbReference type="Proteomes" id="UP000265618"/>
    </source>
</evidence>
<keyword evidence="6" id="KW-1185">Reference proteome</keyword>
<comment type="caution">
    <text evidence="5">The sequence shown here is derived from an EMBL/GenBank/DDBJ whole genome shotgun (WGS) entry which is preliminary data.</text>
</comment>
<dbReference type="Proteomes" id="UP000265618">
    <property type="component" value="Unassembled WGS sequence"/>
</dbReference>
<dbReference type="GO" id="GO:0003723">
    <property type="term" value="F:RNA binding"/>
    <property type="evidence" value="ECO:0007669"/>
    <property type="project" value="UniProtKB-UniRule"/>
</dbReference>
<name>A0A9K3GKV2_9EUKA</name>
<evidence type="ECO:0000256" key="1">
    <source>
        <dbReference type="ARBA" id="ARBA00022884"/>
    </source>
</evidence>
<evidence type="ECO:0000256" key="2">
    <source>
        <dbReference type="PROSITE-ProRule" id="PRU00176"/>
    </source>
</evidence>
<dbReference type="PROSITE" id="PS50102">
    <property type="entry name" value="RRM"/>
    <property type="match status" value="1"/>
</dbReference>
<feature type="region of interest" description="Disordered" evidence="3">
    <location>
        <begin position="114"/>
        <end position="213"/>
    </location>
</feature>
<feature type="compositionally biased region" description="Low complexity" evidence="3">
    <location>
        <begin position="147"/>
        <end position="161"/>
    </location>
</feature>
<evidence type="ECO:0000259" key="4">
    <source>
        <dbReference type="PROSITE" id="PS50102"/>
    </source>
</evidence>
<feature type="non-terminal residue" evidence="5">
    <location>
        <position position="1"/>
    </location>
</feature>
<keyword evidence="1 2" id="KW-0694">RNA-binding</keyword>
<dbReference type="Gene3D" id="3.30.70.330">
    <property type="match status" value="1"/>
</dbReference>
<feature type="compositionally biased region" description="Polar residues" evidence="3">
    <location>
        <begin position="283"/>
        <end position="299"/>
    </location>
</feature>
<proteinExistence type="predicted"/>
<dbReference type="PANTHER" id="PTHR48024:SF56">
    <property type="entry name" value="HETEROGENEOUS NUCLEAR RIBONUCLEOPROTEIN A0"/>
    <property type="match status" value="1"/>
</dbReference>
<gene>
    <name evidence="5" type="ORF">KIPB_008490</name>
</gene>
<feature type="region of interest" description="Disordered" evidence="3">
    <location>
        <begin position="348"/>
        <end position="378"/>
    </location>
</feature>
<reference evidence="5 6" key="1">
    <citation type="journal article" date="2018" name="PLoS ONE">
        <title>The draft genome of Kipferlia bialata reveals reductive genome evolution in fornicate parasites.</title>
        <authorList>
            <person name="Tanifuji G."/>
            <person name="Takabayashi S."/>
            <person name="Kume K."/>
            <person name="Takagi M."/>
            <person name="Nakayama T."/>
            <person name="Kamikawa R."/>
            <person name="Inagaki Y."/>
            <person name="Hashimoto T."/>
        </authorList>
    </citation>
    <scope>NUCLEOTIDE SEQUENCE [LARGE SCALE GENOMIC DNA]</scope>
    <source>
        <strain evidence="5">NY0173</strain>
    </source>
</reference>
<evidence type="ECO:0000313" key="5">
    <source>
        <dbReference type="EMBL" id="GIQ86607.1"/>
    </source>
</evidence>
<dbReference type="InterPro" id="IPR012677">
    <property type="entry name" value="Nucleotide-bd_a/b_plait_sf"/>
</dbReference>
<organism evidence="5 6">
    <name type="scientific">Kipferlia bialata</name>
    <dbReference type="NCBI Taxonomy" id="797122"/>
    <lineage>
        <taxon>Eukaryota</taxon>
        <taxon>Metamonada</taxon>
        <taxon>Carpediemonas-like organisms</taxon>
        <taxon>Kipferlia</taxon>
    </lineage>
</organism>
<dbReference type="GO" id="GO:0005634">
    <property type="term" value="C:nucleus"/>
    <property type="evidence" value="ECO:0007669"/>
    <property type="project" value="TreeGrafter"/>
</dbReference>
<dbReference type="SUPFAM" id="SSF54928">
    <property type="entry name" value="RNA-binding domain, RBD"/>
    <property type="match status" value="1"/>
</dbReference>
<feature type="region of interest" description="Disordered" evidence="3">
    <location>
        <begin position="281"/>
        <end position="310"/>
    </location>
</feature>
<sequence length="430" mass="48104">VARSLVGVPMTLNGRPLQVRKAHPPRERCLHPRRIFVGALKQDSTEDVLVKTFSRFGRIDTTIIIKDPITRVCRGFGFVTFRSIENARSAVMGCTKDPPIVNGRRIVVHWAVQHPHESDERHKKGHGHHSRHGSRHNSRPGSREASRSGMSRENSSSSISRESSRGKGRGRERERDGGKGRGRNRGDRERGRERERGAGRSRADREREREHSACLADLSRAGIEAGMARLREKERIRERERERIMRSAYAQSQRHSLPFPLSTHQLQASAVMHGIHNARHAQIGQSPHASPRSSQSGRNHSPRTPMAAPPGVWPTQYQCQYSPMHQSPRGIMPPRQTMVMQAAPNTVQAHRKNSVVPTRTPLPLPIPPRRHSLPVKGVIPGSGHMGVYPGETAPRGFRMPMDVPPAANPSSGHVPLLPSQCMVGYEYYKV</sequence>
<dbReference type="InterPro" id="IPR000504">
    <property type="entry name" value="RRM_dom"/>
</dbReference>
<feature type="compositionally biased region" description="Basic and acidic residues" evidence="3">
    <location>
        <begin position="162"/>
        <end position="212"/>
    </location>
</feature>
<dbReference type="OrthoDB" id="6019873at2759"/>
<dbReference type="InterPro" id="IPR050886">
    <property type="entry name" value="RNA-binding_reg"/>
</dbReference>